<dbReference type="STRING" id="471704.A0A195E6N4"/>
<evidence type="ECO:0000256" key="1">
    <source>
        <dbReference type="SAM" id="Phobius"/>
    </source>
</evidence>
<evidence type="ECO:0000313" key="4">
    <source>
        <dbReference type="Proteomes" id="UP000078492"/>
    </source>
</evidence>
<dbReference type="OrthoDB" id="7532558at2759"/>
<dbReference type="Proteomes" id="UP000078492">
    <property type="component" value="Unassembled WGS sequence"/>
</dbReference>
<proteinExistence type="predicted"/>
<reference evidence="3 4" key="1">
    <citation type="submission" date="2015-09" db="EMBL/GenBank/DDBJ databases">
        <title>Trachymyrmex cornetzi WGS genome.</title>
        <authorList>
            <person name="Nygaard S."/>
            <person name="Hu H."/>
            <person name="Boomsma J."/>
            <person name="Zhang G."/>
        </authorList>
    </citation>
    <scope>NUCLEOTIDE SEQUENCE [LARGE SCALE GENOMIC DNA]</scope>
    <source>
        <strain evidence="3">Tcor2-1</strain>
        <tissue evidence="3">Whole body</tissue>
    </source>
</reference>
<keyword evidence="1" id="KW-0472">Membrane</keyword>
<dbReference type="KEGG" id="tcz:108760279"/>
<name>A0A195E6N4_9HYME</name>
<dbReference type="EMBL" id="KQ979568">
    <property type="protein sequence ID" value="KYN20855.1"/>
    <property type="molecule type" value="Genomic_DNA"/>
</dbReference>
<keyword evidence="4" id="KW-1185">Reference proteome</keyword>
<accession>A0A195E6N4</accession>
<sequence>MPEGSCANASYAWQQTDDFTYRSSLPFRKAARFCKSQRTECKRSGPSQSGMLFPWIPTLKATDGKAHAPKRPNNVFSTKVETWKYHDESIRCPACGVKKMPIILQQQKFTSSRLVAFCLMGCWPFCFIPLLMRRDKSVRTLCPCCGHDYGICTRAESKLIPCSPKYTSSRGKLNNFANSRLCHLQTECDSKIQSRYRQKTLSMDDEAARALRVLKERPRQREEIKEGGSRHCRSQSKLSHGYAFCANQVTNRDSSYDECSSDDCVDKRWDRWRDLNKSKTPKTWGQSKSKESTRMATDDFYARQVCCRECG</sequence>
<dbReference type="SMART" id="SM00714">
    <property type="entry name" value="LITAF"/>
    <property type="match status" value="1"/>
</dbReference>
<organism evidence="3 4">
    <name type="scientific">Trachymyrmex cornetzi</name>
    <dbReference type="NCBI Taxonomy" id="471704"/>
    <lineage>
        <taxon>Eukaryota</taxon>
        <taxon>Metazoa</taxon>
        <taxon>Ecdysozoa</taxon>
        <taxon>Arthropoda</taxon>
        <taxon>Hexapoda</taxon>
        <taxon>Insecta</taxon>
        <taxon>Pterygota</taxon>
        <taxon>Neoptera</taxon>
        <taxon>Endopterygota</taxon>
        <taxon>Hymenoptera</taxon>
        <taxon>Apocrita</taxon>
        <taxon>Aculeata</taxon>
        <taxon>Formicoidea</taxon>
        <taxon>Formicidae</taxon>
        <taxon>Myrmicinae</taxon>
        <taxon>Trachymyrmex</taxon>
    </lineage>
</organism>
<dbReference type="AlphaFoldDB" id="A0A195E6N4"/>
<evidence type="ECO:0000259" key="2">
    <source>
        <dbReference type="PROSITE" id="PS51837"/>
    </source>
</evidence>
<dbReference type="InterPro" id="IPR006629">
    <property type="entry name" value="LITAF"/>
</dbReference>
<dbReference type="Pfam" id="PF10601">
    <property type="entry name" value="zf-LITAF-like"/>
    <property type="match status" value="1"/>
</dbReference>
<feature type="transmembrane region" description="Helical" evidence="1">
    <location>
        <begin position="114"/>
        <end position="132"/>
    </location>
</feature>
<evidence type="ECO:0000313" key="3">
    <source>
        <dbReference type="EMBL" id="KYN20855.1"/>
    </source>
</evidence>
<gene>
    <name evidence="3" type="ORF">ALC57_06761</name>
</gene>
<feature type="domain" description="LITAF" evidence="2">
    <location>
        <begin position="72"/>
        <end position="154"/>
    </location>
</feature>
<dbReference type="PROSITE" id="PS51837">
    <property type="entry name" value="LITAF"/>
    <property type="match status" value="1"/>
</dbReference>
<keyword evidence="1" id="KW-0812">Transmembrane</keyword>
<protein>
    <recommendedName>
        <fullName evidence="2">LITAF domain-containing protein</fullName>
    </recommendedName>
</protein>
<keyword evidence="1" id="KW-1133">Transmembrane helix</keyword>